<dbReference type="GO" id="GO:0016740">
    <property type="term" value="F:transferase activity"/>
    <property type="evidence" value="ECO:0007669"/>
    <property type="project" value="UniProtKB-KW"/>
</dbReference>
<gene>
    <name evidence="4" type="ORF">ACFPPD_26180</name>
</gene>
<organism evidence="4 5">
    <name type="scientific">Cohnella suwonensis</name>
    <dbReference type="NCBI Taxonomy" id="696072"/>
    <lineage>
        <taxon>Bacteria</taxon>
        <taxon>Bacillati</taxon>
        <taxon>Bacillota</taxon>
        <taxon>Bacilli</taxon>
        <taxon>Bacillales</taxon>
        <taxon>Paenibacillaceae</taxon>
        <taxon>Cohnella</taxon>
    </lineage>
</organism>
<keyword evidence="4" id="KW-0808">Transferase</keyword>
<dbReference type="Pfam" id="PF02397">
    <property type="entry name" value="Bac_transf"/>
    <property type="match status" value="1"/>
</dbReference>
<protein>
    <submittedName>
        <fullName evidence="4">Sugar transferase</fullName>
    </submittedName>
</protein>
<dbReference type="RefSeq" id="WP_209749062.1">
    <property type="nucleotide sequence ID" value="NZ_JBHSMH010000118.1"/>
</dbReference>
<dbReference type="PANTHER" id="PTHR30576">
    <property type="entry name" value="COLANIC BIOSYNTHESIS UDP-GLUCOSE LIPID CARRIER TRANSFERASE"/>
    <property type="match status" value="1"/>
</dbReference>
<dbReference type="InterPro" id="IPR003362">
    <property type="entry name" value="Bact_transf"/>
</dbReference>
<dbReference type="PANTHER" id="PTHR30576:SF0">
    <property type="entry name" value="UNDECAPRENYL-PHOSPHATE N-ACETYLGALACTOSAMINYL 1-PHOSPHATE TRANSFERASE-RELATED"/>
    <property type="match status" value="1"/>
</dbReference>
<proteinExistence type="inferred from homology"/>
<evidence type="ECO:0000313" key="4">
    <source>
        <dbReference type="EMBL" id="MFC5472176.1"/>
    </source>
</evidence>
<evidence type="ECO:0000256" key="1">
    <source>
        <dbReference type="ARBA" id="ARBA00006464"/>
    </source>
</evidence>
<feature type="domain" description="Bacterial sugar transferase" evidence="3">
    <location>
        <begin position="34"/>
        <end position="222"/>
    </location>
</feature>
<comment type="similarity">
    <text evidence="1">Belongs to the bacterial sugar transferase family.</text>
</comment>
<dbReference type="EMBL" id="JBHSMH010000118">
    <property type="protein sequence ID" value="MFC5472176.1"/>
    <property type="molecule type" value="Genomic_DNA"/>
</dbReference>
<evidence type="ECO:0000256" key="2">
    <source>
        <dbReference type="SAM" id="Phobius"/>
    </source>
</evidence>
<reference evidence="5" key="1">
    <citation type="journal article" date="2019" name="Int. J. Syst. Evol. Microbiol.">
        <title>The Global Catalogue of Microorganisms (GCM) 10K type strain sequencing project: providing services to taxonomists for standard genome sequencing and annotation.</title>
        <authorList>
            <consortium name="The Broad Institute Genomics Platform"/>
            <consortium name="The Broad Institute Genome Sequencing Center for Infectious Disease"/>
            <person name="Wu L."/>
            <person name="Ma J."/>
        </authorList>
    </citation>
    <scope>NUCLEOTIDE SEQUENCE [LARGE SCALE GENOMIC DNA]</scope>
    <source>
        <strain evidence="5">CCUG 57113</strain>
    </source>
</reference>
<keyword evidence="2" id="KW-0472">Membrane</keyword>
<evidence type="ECO:0000259" key="3">
    <source>
        <dbReference type="Pfam" id="PF02397"/>
    </source>
</evidence>
<comment type="caution">
    <text evidence="4">The sequence shown here is derived from an EMBL/GenBank/DDBJ whole genome shotgun (WGS) entry which is preliminary data.</text>
</comment>
<evidence type="ECO:0000313" key="5">
    <source>
        <dbReference type="Proteomes" id="UP001596105"/>
    </source>
</evidence>
<dbReference type="Proteomes" id="UP001596105">
    <property type="component" value="Unassembled WGS sequence"/>
</dbReference>
<keyword evidence="2" id="KW-0812">Transmembrane</keyword>
<sequence length="228" mass="26342">MSMQELKATLETQQYIGLQKIQRHRERPSYLFSKRGLDVICSLFGLIILLPIFLIIGILIKLEDPKGSVFFVQTRIGKNGKPFKIFKFRSMMTSAEDMLHTLLDKNEVSGAMFKMKNDPRVSRIGRLLRKSSIDELPQLWNVLMGDMSLVGPRPPLPREVKMYTAYDMQRLLVIPGCTGLWQVTGRNSTSFQDMVEIDLKYISERNFMIDLFIILKTVRVFFGSKHAF</sequence>
<accession>A0ABW0M5F3</accession>
<name>A0ABW0M5F3_9BACL</name>
<keyword evidence="2" id="KW-1133">Transmembrane helix</keyword>
<feature type="transmembrane region" description="Helical" evidence="2">
    <location>
        <begin position="37"/>
        <end position="60"/>
    </location>
</feature>
<keyword evidence="5" id="KW-1185">Reference proteome</keyword>